<accession>A0A6H1Z8T5</accession>
<feature type="transmembrane region" description="Helical" evidence="1">
    <location>
        <begin position="56"/>
        <end position="75"/>
    </location>
</feature>
<protein>
    <submittedName>
        <fullName evidence="2">Uncharacterized protein</fullName>
    </submittedName>
</protein>
<keyword evidence="1" id="KW-0812">Transmembrane</keyword>
<gene>
    <name evidence="2" type="ORF">TM448A00093_0036</name>
    <name evidence="3" type="ORF">TM448B00554_0025</name>
</gene>
<keyword evidence="1" id="KW-1133">Transmembrane helix</keyword>
<keyword evidence="1" id="KW-0472">Membrane</keyword>
<evidence type="ECO:0000313" key="2">
    <source>
        <dbReference type="EMBL" id="QJA44306.1"/>
    </source>
</evidence>
<sequence>MDETSRNEMKALVKEAMDDKLRDFWVDREEHYQHHKFIAEFIQWLETCKSTATKTIVKGIIITMVGLIILGFIFWGRTNIK</sequence>
<dbReference type="AlphaFoldDB" id="A0A6H1Z8T5"/>
<dbReference type="EMBL" id="MT144634">
    <property type="protein sequence ID" value="QJH95954.1"/>
    <property type="molecule type" value="Genomic_DNA"/>
</dbReference>
<reference evidence="2" key="1">
    <citation type="submission" date="2020-03" db="EMBL/GenBank/DDBJ databases">
        <title>The deep terrestrial virosphere.</title>
        <authorList>
            <person name="Holmfeldt K."/>
            <person name="Nilsson E."/>
            <person name="Simone D."/>
            <person name="Lopez-Fernandez M."/>
            <person name="Wu X."/>
            <person name="de Brujin I."/>
            <person name="Lundin D."/>
            <person name="Andersson A."/>
            <person name="Bertilsson S."/>
            <person name="Dopson M."/>
        </authorList>
    </citation>
    <scope>NUCLEOTIDE SEQUENCE</scope>
    <source>
        <strain evidence="2">TM448A00093</strain>
        <strain evidence="3">TM448B00554</strain>
    </source>
</reference>
<dbReference type="EMBL" id="MT143975">
    <property type="protein sequence ID" value="QJA44306.1"/>
    <property type="molecule type" value="Genomic_DNA"/>
</dbReference>
<evidence type="ECO:0000313" key="3">
    <source>
        <dbReference type="EMBL" id="QJH95954.1"/>
    </source>
</evidence>
<proteinExistence type="predicted"/>
<organism evidence="2">
    <name type="scientific">viral metagenome</name>
    <dbReference type="NCBI Taxonomy" id="1070528"/>
    <lineage>
        <taxon>unclassified sequences</taxon>
        <taxon>metagenomes</taxon>
        <taxon>organismal metagenomes</taxon>
    </lineage>
</organism>
<evidence type="ECO:0000256" key="1">
    <source>
        <dbReference type="SAM" id="Phobius"/>
    </source>
</evidence>
<name>A0A6H1Z8T5_9ZZZZ</name>